<accession>A0A6C0LFM8</accession>
<sequence>MNGIGDIRSLKCLMILAIIHTHTHTTYGGILTRSTSSPNLRLLYNETSYNKNTIISSNEYKNNIYNRYKRNPYLRSKEKYSFDNK</sequence>
<evidence type="ECO:0000313" key="1">
    <source>
        <dbReference type="EMBL" id="QHU29353.1"/>
    </source>
</evidence>
<reference evidence="1" key="1">
    <citation type="journal article" date="2020" name="Nature">
        <title>Giant virus diversity and host interactions through global metagenomics.</title>
        <authorList>
            <person name="Schulz F."/>
            <person name="Roux S."/>
            <person name="Paez-Espino D."/>
            <person name="Jungbluth S."/>
            <person name="Walsh D.A."/>
            <person name="Denef V.J."/>
            <person name="McMahon K.D."/>
            <person name="Konstantinidis K.T."/>
            <person name="Eloe-Fadrosh E.A."/>
            <person name="Kyrpides N.C."/>
            <person name="Woyke T."/>
        </authorList>
    </citation>
    <scope>NUCLEOTIDE SEQUENCE</scope>
    <source>
        <strain evidence="1">GVMAG-M-3300027804-47</strain>
    </source>
</reference>
<dbReference type="AlphaFoldDB" id="A0A6C0LFM8"/>
<dbReference type="EMBL" id="MN740486">
    <property type="protein sequence ID" value="QHU29353.1"/>
    <property type="molecule type" value="Genomic_DNA"/>
</dbReference>
<proteinExistence type="predicted"/>
<protein>
    <submittedName>
        <fullName evidence="1">Uncharacterized protein</fullName>
    </submittedName>
</protein>
<name>A0A6C0LFM8_9ZZZZ</name>
<organism evidence="1">
    <name type="scientific">viral metagenome</name>
    <dbReference type="NCBI Taxonomy" id="1070528"/>
    <lineage>
        <taxon>unclassified sequences</taxon>
        <taxon>metagenomes</taxon>
        <taxon>organismal metagenomes</taxon>
    </lineage>
</organism>